<reference evidence="3" key="1">
    <citation type="submission" date="2019-07" db="EMBL/GenBank/DDBJ databases">
        <title>Chitinimonas sp. nov., isolated from Ny-Alesund, arctica soil.</title>
        <authorList>
            <person name="Xu Q."/>
            <person name="Peng F."/>
        </authorList>
    </citation>
    <scope>NUCLEOTIDE SEQUENCE [LARGE SCALE GENOMIC DNA]</scope>
    <source>
        <strain evidence="3">R3-44</strain>
    </source>
</reference>
<dbReference type="RefSeq" id="WP_143856039.1">
    <property type="nucleotide sequence ID" value="NZ_CP041730.1"/>
</dbReference>
<dbReference type="AlphaFoldDB" id="A0A516SAD9"/>
<dbReference type="EMBL" id="CP041730">
    <property type="protein sequence ID" value="QDQ25114.1"/>
    <property type="molecule type" value="Genomic_DNA"/>
</dbReference>
<protein>
    <recommendedName>
        <fullName evidence="4">Leucine-rich repeat domain-containing protein</fullName>
    </recommendedName>
</protein>
<dbReference type="OrthoDB" id="636045at2"/>
<name>A0A516SAD9_9NEIS</name>
<dbReference type="Pfam" id="PF13516">
    <property type="entry name" value="LRR_6"/>
    <property type="match status" value="4"/>
</dbReference>
<dbReference type="Proteomes" id="UP000317550">
    <property type="component" value="Chromosome"/>
</dbReference>
<dbReference type="InterPro" id="IPR052201">
    <property type="entry name" value="LRR-containing_regulator"/>
</dbReference>
<dbReference type="SUPFAM" id="SSF52047">
    <property type="entry name" value="RNI-like"/>
    <property type="match status" value="1"/>
</dbReference>
<dbReference type="KEGG" id="cari:FNU76_01385"/>
<evidence type="ECO:0008006" key="4">
    <source>
        <dbReference type="Google" id="ProtNLM"/>
    </source>
</evidence>
<evidence type="ECO:0000313" key="3">
    <source>
        <dbReference type="Proteomes" id="UP000317550"/>
    </source>
</evidence>
<gene>
    <name evidence="2" type="ORF">FNU76_01385</name>
</gene>
<dbReference type="SMART" id="SM00368">
    <property type="entry name" value="LRR_RI"/>
    <property type="match status" value="5"/>
</dbReference>
<sequence>MIASNVGGVKMPGTIPNASLAGISNQKLREAIRRLRANDYTLTNLDLSDMRGDNQIDDSSARVLAEAITCNTCLTQLDLRWNQIGDIGAQALADVIAGNTCLAALYLGNNKIGDDGAQALAKALASNKYLTTLSLGSNQIGDSGAQALAEALASNTRLSYLDLGTNRIGDSDAQALRVLGSKARVTCVSQYQKLDW</sequence>
<proteinExistence type="predicted"/>
<dbReference type="Gene3D" id="3.80.10.10">
    <property type="entry name" value="Ribonuclease Inhibitor"/>
    <property type="match status" value="1"/>
</dbReference>
<evidence type="ECO:0000256" key="1">
    <source>
        <dbReference type="ARBA" id="ARBA00022737"/>
    </source>
</evidence>
<keyword evidence="3" id="KW-1185">Reference proteome</keyword>
<accession>A0A516SAD9</accession>
<dbReference type="InterPro" id="IPR001611">
    <property type="entry name" value="Leu-rich_rpt"/>
</dbReference>
<organism evidence="2 3">
    <name type="scientific">Chitinimonas arctica</name>
    <dbReference type="NCBI Taxonomy" id="2594795"/>
    <lineage>
        <taxon>Bacteria</taxon>
        <taxon>Pseudomonadati</taxon>
        <taxon>Pseudomonadota</taxon>
        <taxon>Betaproteobacteria</taxon>
        <taxon>Neisseriales</taxon>
        <taxon>Chitinibacteraceae</taxon>
        <taxon>Chitinimonas</taxon>
    </lineage>
</organism>
<evidence type="ECO:0000313" key="2">
    <source>
        <dbReference type="EMBL" id="QDQ25114.1"/>
    </source>
</evidence>
<keyword evidence="1" id="KW-0677">Repeat</keyword>
<dbReference type="PANTHER" id="PTHR24111">
    <property type="entry name" value="LEUCINE-RICH REPEAT-CONTAINING PROTEIN 34"/>
    <property type="match status" value="1"/>
</dbReference>
<dbReference type="PANTHER" id="PTHR24111:SF0">
    <property type="entry name" value="LEUCINE-RICH REPEAT-CONTAINING PROTEIN"/>
    <property type="match status" value="1"/>
</dbReference>
<dbReference type="InterPro" id="IPR032675">
    <property type="entry name" value="LRR_dom_sf"/>
</dbReference>